<dbReference type="Pfam" id="PF08401">
    <property type="entry name" value="ArdcN"/>
    <property type="match status" value="1"/>
</dbReference>
<dbReference type="Proteomes" id="UP000033451">
    <property type="component" value="Unassembled WGS sequence"/>
</dbReference>
<dbReference type="OrthoDB" id="7605626at2"/>
<evidence type="ECO:0000259" key="2">
    <source>
        <dbReference type="Pfam" id="PF08401"/>
    </source>
</evidence>
<feature type="domain" description="N-terminal" evidence="2">
    <location>
        <begin position="18"/>
        <end position="116"/>
    </location>
</feature>
<accession>A0A0F0LXW7</accession>
<dbReference type="InterPro" id="IPR013610">
    <property type="entry name" value="ArdC_N"/>
</dbReference>
<keyword evidence="4" id="KW-1185">Reference proteome</keyword>
<gene>
    <name evidence="3" type="ORF">RR49_00376</name>
</gene>
<sequence>MARKITSTKTAEERRAEAEELHATIAEQVEALRESETWARFLDFTRAFHRYSLGNLLLIFAQRPEATHVAGYRTWQKLNRQVRKGERGIRIFGGRDVRTTVENEKGEEEEQRRVRFFPVSVFDMAQTDLIDEEAGDPSTIVRALDADDEAGIYDAVADYLTGKSWTVTREHIAGATQGFTDPDGRRVVIEANLSPADAAATILHEAAHVILHADEDHAEYVEHRGIKETEAESVAYVVAGMLGLDTSAASVGYVAGWSKCDADTIKATAANVLRAAHTLAAALTEPDTDTEATEPAA</sequence>
<dbReference type="GO" id="GO:0003697">
    <property type="term" value="F:single-stranded DNA binding"/>
    <property type="evidence" value="ECO:0007669"/>
    <property type="project" value="InterPro"/>
</dbReference>
<dbReference type="EMBL" id="JYIY01000052">
    <property type="protein sequence ID" value="KJL40873.1"/>
    <property type="molecule type" value="Genomic_DNA"/>
</dbReference>
<reference evidence="3 4" key="1">
    <citation type="submission" date="2015-02" db="EMBL/GenBank/DDBJ databases">
        <title>Draft genome sequences of ten Microbacterium spp. with emphasis on heavy metal contaminated environments.</title>
        <authorList>
            <person name="Corretto E."/>
        </authorList>
    </citation>
    <scope>NUCLEOTIDE SEQUENCE [LARGE SCALE GENOMIC DNA]</scope>
    <source>
        <strain evidence="3 4">DSM 18659</strain>
    </source>
</reference>
<dbReference type="RefSeq" id="WP_045246220.1">
    <property type="nucleotide sequence ID" value="NZ_JYIY01000052.1"/>
</dbReference>
<comment type="caution">
    <text evidence="3">The sequence shown here is derived from an EMBL/GenBank/DDBJ whole genome shotgun (WGS) entry which is preliminary data.</text>
</comment>
<evidence type="ECO:0000313" key="4">
    <source>
        <dbReference type="Proteomes" id="UP000033451"/>
    </source>
</evidence>
<dbReference type="AlphaFoldDB" id="A0A0F0LXW7"/>
<dbReference type="PATRIC" id="fig|400772.4.peg.407"/>
<organism evidence="3 4">
    <name type="scientific">Microbacterium ginsengisoli</name>
    <dbReference type="NCBI Taxonomy" id="400772"/>
    <lineage>
        <taxon>Bacteria</taxon>
        <taxon>Bacillati</taxon>
        <taxon>Actinomycetota</taxon>
        <taxon>Actinomycetes</taxon>
        <taxon>Micrococcales</taxon>
        <taxon>Microbacteriaceae</taxon>
        <taxon>Microbacterium</taxon>
    </lineage>
</organism>
<dbReference type="Gene3D" id="1.10.10.2910">
    <property type="match status" value="1"/>
</dbReference>
<evidence type="ECO:0000259" key="1">
    <source>
        <dbReference type="Pfam" id="PF06114"/>
    </source>
</evidence>
<dbReference type="InterPro" id="IPR010359">
    <property type="entry name" value="IrrE_HExxH"/>
</dbReference>
<evidence type="ECO:0000313" key="3">
    <source>
        <dbReference type="EMBL" id="KJL40873.1"/>
    </source>
</evidence>
<name>A0A0F0LXW7_9MICO</name>
<feature type="domain" description="IrrE N-terminal-like" evidence="1">
    <location>
        <begin position="177"/>
        <end position="234"/>
    </location>
</feature>
<dbReference type="STRING" id="400772.RR49_00376"/>
<protein>
    <submittedName>
        <fullName evidence="3">Uncharacterized protein</fullName>
    </submittedName>
</protein>
<proteinExistence type="predicted"/>
<dbReference type="Pfam" id="PF06114">
    <property type="entry name" value="Peptidase_M78"/>
    <property type="match status" value="1"/>
</dbReference>